<sequence>MARFIVILRVIFVTTLFIRFTENCDGSATIFEGKSYTLQAKFINKFTEKEYVRVLWLVNEETVSQCSITEDCLDNFEELTKTTLSFNEDTGFVTCDVTIIHVTKNHFGTWKLKYLGIAGLMYPESLFTCTLLEDNTLNSVDRQSEEHSFQSNTNDVEVSAFSIHNDLPKYLKIFVSIFCLCVFVTVVILLIRKMIMVYTTQERSTKRNTF</sequence>
<keyword evidence="3" id="KW-1185">Reference proteome</keyword>
<evidence type="ECO:0000256" key="2">
    <source>
        <dbReference type="SAM" id="SignalP"/>
    </source>
</evidence>
<keyword evidence="2" id="KW-0732">Signal</keyword>
<protein>
    <submittedName>
        <fullName evidence="4">Uncharacterized protein LOC129922938</fullName>
    </submittedName>
</protein>
<evidence type="ECO:0000313" key="4">
    <source>
        <dbReference type="RefSeq" id="XP_055867187.1"/>
    </source>
</evidence>
<keyword evidence="1" id="KW-0812">Transmembrane</keyword>
<evidence type="ECO:0000256" key="1">
    <source>
        <dbReference type="SAM" id="Phobius"/>
    </source>
</evidence>
<organism evidence="3 4">
    <name type="scientific">Biomphalaria glabrata</name>
    <name type="common">Bloodfluke planorb</name>
    <name type="synonym">Freshwater snail</name>
    <dbReference type="NCBI Taxonomy" id="6526"/>
    <lineage>
        <taxon>Eukaryota</taxon>
        <taxon>Metazoa</taxon>
        <taxon>Spiralia</taxon>
        <taxon>Lophotrochozoa</taxon>
        <taxon>Mollusca</taxon>
        <taxon>Gastropoda</taxon>
        <taxon>Heterobranchia</taxon>
        <taxon>Euthyneura</taxon>
        <taxon>Panpulmonata</taxon>
        <taxon>Hygrophila</taxon>
        <taxon>Lymnaeoidea</taxon>
        <taxon>Planorbidae</taxon>
        <taxon>Biomphalaria</taxon>
    </lineage>
</organism>
<feature type="chain" id="PRO_5040983363" evidence="2">
    <location>
        <begin position="24"/>
        <end position="210"/>
    </location>
</feature>
<proteinExistence type="predicted"/>
<dbReference type="OrthoDB" id="10368850at2759"/>
<evidence type="ECO:0000313" key="3">
    <source>
        <dbReference type="Proteomes" id="UP001165740"/>
    </source>
</evidence>
<dbReference type="Proteomes" id="UP001165740">
    <property type="component" value="Chromosome 14"/>
</dbReference>
<keyword evidence="1" id="KW-0472">Membrane</keyword>
<gene>
    <name evidence="4" type="primary">LOC129922938</name>
</gene>
<dbReference type="AlphaFoldDB" id="A0A9W2YWV1"/>
<dbReference type="GeneID" id="129922938"/>
<dbReference type="RefSeq" id="XP_055867187.1">
    <property type="nucleotide sequence ID" value="XM_056011212.1"/>
</dbReference>
<keyword evidence="1" id="KW-1133">Transmembrane helix</keyword>
<accession>A0A9W2YWV1</accession>
<feature type="transmembrane region" description="Helical" evidence="1">
    <location>
        <begin position="170"/>
        <end position="191"/>
    </location>
</feature>
<feature type="signal peptide" evidence="2">
    <location>
        <begin position="1"/>
        <end position="23"/>
    </location>
</feature>
<name>A0A9W2YWV1_BIOGL</name>
<reference evidence="4" key="1">
    <citation type="submission" date="2025-08" db="UniProtKB">
        <authorList>
            <consortium name="RefSeq"/>
        </authorList>
    </citation>
    <scope>IDENTIFICATION</scope>
</reference>